<dbReference type="RefSeq" id="WP_330974140.1">
    <property type="nucleotide sequence ID" value="NZ_JAZGLY010000003.1"/>
</dbReference>
<dbReference type="PANTHER" id="PTHR21485:SF3">
    <property type="entry name" value="N-ACYLNEURAMINATE CYTIDYLYLTRANSFERASE"/>
    <property type="match status" value="1"/>
</dbReference>
<reference evidence="7 8" key="1">
    <citation type="submission" date="2024-01" db="EMBL/GenBank/DDBJ databases">
        <title>Niabella digestum sp. nov., isolated from waste digestion system.</title>
        <authorList>
            <person name="Zhang L."/>
        </authorList>
    </citation>
    <scope>NUCLEOTIDE SEQUENCE [LARGE SCALE GENOMIC DNA]</scope>
    <source>
        <strain evidence="7 8">A18</strain>
    </source>
</reference>
<dbReference type="SFLD" id="SFLDG01136">
    <property type="entry name" value="C1.6:_Phosphoserine_Phosphatas"/>
    <property type="match status" value="1"/>
</dbReference>
<dbReference type="InterPro" id="IPR023214">
    <property type="entry name" value="HAD_sf"/>
</dbReference>
<dbReference type="PIRSF" id="PIRSF006118">
    <property type="entry name" value="KDO8-P_Ptase"/>
    <property type="match status" value="1"/>
</dbReference>
<name>A0ABU7RFF3_9BACT</name>
<keyword evidence="4" id="KW-0479">Metal-binding</keyword>
<dbReference type="InterPro" id="IPR036412">
    <property type="entry name" value="HAD-like_sf"/>
</dbReference>
<comment type="subunit">
    <text evidence="3">Homotetramer.</text>
</comment>
<comment type="cofactor">
    <cofactor evidence="1">
        <name>Mg(2+)</name>
        <dbReference type="ChEBI" id="CHEBI:18420"/>
    </cofactor>
</comment>
<dbReference type="NCBIfam" id="TIGR01670">
    <property type="entry name" value="KdsC-phosphatas"/>
    <property type="match status" value="1"/>
</dbReference>
<organism evidence="7 8">
    <name type="scientific">Niabella digestorum</name>
    <dbReference type="NCBI Taxonomy" id="3117701"/>
    <lineage>
        <taxon>Bacteria</taxon>
        <taxon>Pseudomonadati</taxon>
        <taxon>Bacteroidota</taxon>
        <taxon>Chitinophagia</taxon>
        <taxon>Chitinophagales</taxon>
        <taxon>Chitinophagaceae</taxon>
        <taxon>Niabella</taxon>
    </lineage>
</organism>
<comment type="caution">
    <text evidence="7">The sequence shown here is derived from an EMBL/GenBank/DDBJ whole genome shotgun (WGS) entry which is preliminary data.</text>
</comment>
<evidence type="ECO:0000256" key="2">
    <source>
        <dbReference type="ARBA" id="ARBA00005893"/>
    </source>
</evidence>
<keyword evidence="6" id="KW-0460">Magnesium</keyword>
<evidence type="ECO:0000256" key="1">
    <source>
        <dbReference type="ARBA" id="ARBA00001946"/>
    </source>
</evidence>
<dbReference type="PANTHER" id="PTHR21485">
    <property type="entry name" value="HAD SUPERFAMILY MEMBERS CMAS AND KDSC"/>
    <property type="match status" value="1"/>
</dbReference>
<dbReference type="SFLD" id="SFLDG01138">
    <property type="entry name" value="C1.6.2:_Deoxy-d-mannose-octulo"/>
    <property type="match status" value="1"/>
</dbReference>
<comment type="similarity">
    <text evidence="2">Belongs to the KdsC family.</text>
</comment>
<dbReference type="InterPro" id="IPR010023">
    <property type="entry name" value="KdsC_fam"/>
</dbReference>
<keyword evidence="5 7" id="KW-0378">Hydrolase</keyword>
<gene>
    <name evidence="7" type="ORF">V2H41_05525</name>
</gene>
<dbReference type="InterPro" id="IPR050793">
    <property type="entry name" value="CMP-NeuNAc_synthase"/>
</dbReference>
<dbReference type="SUPFAM" id="SSF56784">
    <property type="entry name" value="HAD-like"/>
    <property type="match status" value="1"/>
</dbReference>
<evidence type="ECO:0000256" key="4">
    <source>
        <dbReference type="ARBA" id="ARBA00022723"/>
    </source>
</evidence>
<evidence type="ECO:0000313" key="8">
    <source>
        <dbReference type="Proteomes" id="UP001357452"/>
    </source>
</evidence>
<evidence type="ECO:0000256" key="3">
    <source>
        <dbReference type="ARBA" id="ARBA00011881"/>
    </source>
</evidence>
<keyword evidence="8" id="KW-1185">Reference proteome</keyword>
<evidence type="ECO:0000313" key="7">
    <source>
        <dbReference type="EMBL" id="MEE6186730.1"/>
    </source>
</evidence>
<dbReference type="Gene3D" id="3.40.50.1000">
    <property type="entry name" value="HAD superfamily/HAD-like"/>
    <property type="match status" value="1"/>
</dbReference>
<proteinExistence type="inferred from homology"/>
<dbReference type="GO" id="GO:0016787">
    <property type="term" value="F:hydrolase activity"/>
    <property type="evidence" value="ECO:0007669"/>
    <property type="project" value="UniProtKB-KW"/>
</dbReference>
<dbReference type="Pfam" id="PF08282">
    <property type="entry name" value="Hydrolase_3"/>
    <property type="match status" value="1"/>
</dbReference>
<evidence type="ECO:0000256" key="5">
    <source>
        <dbReference type="ARBA" id="ARBA00022801"/>
    </source>
</evidence>
<evidence type="ECO:0000256" key="6">
    <source>
        <dbReference type="ARBA" id="ARBA00022842"/>
    </source>
</evidence>
<dbReference type="Proteomes" id="UP001357452">
    <property type="component" value="Unassembled WGS sequence"/>
</dbReference>
<sequence>MNILSSFREIDTFIFDVDGVLTDGGLLVLEGGEMARRMNVKDGYALQLAIKKGYRIFIVSGSSPSAVDTRLRKLGITEIHFRVKDKQAFVKELATKHQFNLKRTLFMGDDIPDLPVMEVVALSCCPADAVSEVRAAAKYISEKKGGEGCVRDVIEKVLKLNDHWTADSTVVSA</sequence>
<dbReference type="EMBL" id="JAZGLY010000003">
    <property type="protein sequence ID" value="MEE6186730.1"/>
    <property type="molecule type" value="Genomic_DNA"/>
</dbReference>
<protein>
    <submittedName>
        <fullName evidence="7">HAD family hydrolase</fullName>
    </submittedName>
</protein>
<accession>A0ABU7RFF3</accession>
<dbReference type="SFLD" id="SFLDS00003">
    <property type="entry name" value="Haloacid_Dehalogenase"/>
    <property type="match status" value="1"/>
</dbReference>